<feature type="compositionally biased region" description="Polar residues" evidence="3">
    <location>
        <begin position="19"/>
        <end position="36"/>
    </location>
</feature>
<organism evidence="5 6">
    <name type="scientific">Allacma fusca</name>
    <dbReference type="NCBI Taxonomy" id="39272"/>
    <lineage>
        <taxon>Eukaryota</taxon>
        <taxon>Metazoa</taxon>
        <taxon>Ecdysozoa</taxon>
        <taxon>Arthropoda</taxon>
        <taxon>Hexapoda</taxon>
        <taxon>Collembola</taxon>
        <taxon>Symphypleona</taxon>
        <taxon>Sminthuridae</taxon>
        <taxon>Allacma</taxon>
    </lineage>
</organism>
<dbReference type="PROSITE" id="PS50127">
    <property type="entry name" value="UBC_2"/>
    <property type="match status" value="1"/>
</dbReference>
<feature type="region of interest" description="Disordered" evidence="3">
    <location>
        <begin position="1"/>
        <end position="95"/>
    </location>
</feature>
<reference evidence="5" key="1">
    <citation type="submission" date="2021-06" db="EMBL/GenBank/DDBJ databases">
        <authorList>
            <person name="Hodson N. C."/>
            <person name="Mongue J. A."/>
            <person name="Jaron S. K."/>
        </authorList>
    </citation>
    <scope>NUCLEOTIDE SEQUENCE</scope>
</reference>
<keyword evidence="2" id="KW-0833">Ubl conjugation pathway</keyword>
<dbReference type="Proteomes" id="UP000708208">
    <property type="component" value="Unassembled WGS sequence"/>
</dbReference>
<proteinExistence type="predicted"/>
<name>A0A8J2KG62_9HEXA</name>
<dbReference type="InterPro" id="IPR000608">
    <property type="entry name" value="UBC"/>
</dbReference>
<keyword evidence="1" id="KW-0808">Transferase</keyword>
<sequence length="258" mass="29083">ASSEHRDLDAAGLAEIPNESDTMESGNSPLSSNSMLNEHAGGQLTHAETYEPVSKSSIMGLEKQSTNISEDNDMKEETDQGSDDEEIDNDLFDGMDSSDDLVWEEEEKDYLVFEDDKPPVPLKKTEEQFYGFEKFSVLPHAPDTHKYFSMKHTPTNEGEFAKAYQREVKILEQNLPDGMLVKGYEDRMDLLSAIIVGPLNTPYEGGLFAFDVKLPNEYPHKPPLFYFISFTKERMNPNLYAHDGKVCVSLLGTWKGSH</sequence>
<evidence type="ECO:0000256" key="2">
    <source>
        <dbReference type="ARBA" id="ARBA00022786"/>
    </source>
</evidence>
<evidence type="ECO:0000259" key="4">
    <source>
        <dbReference type="PROSITE" id="PS50127"/>
    </source>
</evidence>
<dbReference type="GO" id="GO:0061631">
    <property type="term" value="F:ubiquitin conjugating enzyme activity"/>
    <property type="evidence" value="ECO:0007669"/>
    <property type="project" value="TreeGrafter"/>
</dbReference>
<dbReference type="AlphaFoldDB" id="A0A8J2KG62"/>
<evidence type="ECO:0000256" key="3">
    <source>
        <dbReference type="SAM" id="MobiDB-lite"/>
    </source>
</evidence>
<feature type="non-terminal residue" evidence="5">
    <location>
        <position position="1"/>
    </location>
</feature>
<gene>
    <name evidence="5" type="ORF">AFUS01_LOCUS24629</name>
</gene>
<feature type="non-terminal residue" evidence="5">
    <location>
        <position position="258"/>
    </location>
</feature>
<evidence type="ECO:0000256" key="1">
    <source>
        <dbReference type="ARBA" id="ARBA00022679"/>
    </source>
</evidence>
<evidence type="ECO:0000313" key="6">
    <source>
        <dbReference type="Proteomes" id="UP000708208"/>
    </source>
</evidence>
<evidence type="ECO:0000313" key="5">
    <source>
        <dbReference type="EMBL" id="CAG7786045.1"/>
    </source>
</evidence>
<dbReference type="Pfam" id="PF00179">
    <property type="entry name" value="UQ_con"/>
    <property type="match status" value="1"/>
</dbReference>
<feature type="domain" description="UBC core" evidence="4">
    <location>
        <begin position="159"/>
        <end position="258"/>
    </location>
</feature>
<feature type="compositionally biased region" description="Acidic residues" evidence="3">
    <location>
        <begin position="70"/>
        <end position="95"/>
    </location>
</feature>
<dbReference type="PANTHER" id="PTHR46116:SF15">
    <property type="entry name" value="(E3-INDEPENDENT) E2 UBIQUITIN-CONJUGATING ENZYME"/>
    <property type="match status" value="1"/>
</dbReference>
<dbReference type="PANTHER" id="PTHR46116">
    <property type="entry name" value="(E3-INDEPENDENT) E2 UBIQUITIN-CONJUGATING ENZYME"/>
    <property type="match status" value="1"/>
</dbReference>
<keyword evidence="6" id="KW-1185">Reference proteome</keyword>
<dbReference type="OrthoDB" id="47801at2759"/>
<accession>A0A8J2KG62</accession>
<comment type="caution">
    <text evidence="5">The sequence shown here is derived from an EMBL/GenBank/DDBJ whole genome shotgun (WGS) entry which is preliminary data.</text>
</comment>
<dbReference type="EMBL" id="CAJVCH010309495">
    <property type="protein sequence ID" value="CAG7786045.1"/>
    <property type="molecule type" value="Genomic_DNA"/>
</dbReference>
<protein>
    <recommendedName>
        <fullName evidence="4">UBC core domain-containing protein</fullName>
    </recommendedName>
</protein>